<sequence length="338" mass="38990">MLKWSDYVLTDGTLDEGKIWRKEPLYQGMNGRFVERFYPEETGPGYIFKPLTNGEHPEREAFVYRYVLHAFPPIFPRLLASSEEGAGEAGWSIFEDLGPLRHEFRLAHAMEVIKRMAWWHAFPETQWRELGSQGPKPPIERIAADLGARRQELSLLLEEAGLSLKPAALDEIIGGLTEGAAPLQLRVLSHGDLHLGNYAKGADGRLYILDWEHAHLNTPYWDLYHLIDMSHPMFPKRIRKSEREKLLGYYVKQSVYHGRKWDLEEFIRGYCRYAALFSLWMLLLVNGDLERGDSVWPRDRLLAQREETLVNLSGCLDRLSLVGMKGQSVRMRVVGEDI</sequence>
<organism evidence="2 3">
    <name type="scientific">Paenibacillus faecis</name>
    <dbReference type="NCBI Taxonomy" id="862114"/>
    <lineage>
        <taxon>Bacteria</taxon>
        <taxon>Bacillati</taxon>
        <taxon>Bacillota</taxon>
        <taxon>Bacilli</taxon>
        <taxon>Bacillales</taxon>
        <taxon>Paenibacillaceae</taxon>
        <taxon>Paenibacillus</taxon>
    </lineage>
</organism>
<dbReference type="SUPFAM" id="SSF56112">
    <property type="entry name" value="Protein kinase-like (PK-like)"/>
    <property type="match status" value="1"/>
</dbReference>
<feature type="domain" description="Aminoglycoside phosphotransferase" evidence="1">
    <location>
        <begin position="136"/>
        <end position="231"/>
    </location>
</feature>
<dbReference type="GO" id="GO:0016740">
    <property type="term" value="F:transferase activity"/>
    <property type="evidence" value="ECO:0007669"/>
    <property type="project" value="UniProtKB-KW"/>
</dbReference>
<dbReference type="Proteomes" id="UP000325218">
    <property type="component" value="Unassembled WGS sequence"/>
</dbReference>
<keyword evidence="2" id="KW-0808">Transferase</keyword>
<gene>
    <name evidence="2" type="ORF">FRY98_19990</name>
</gene>
<reference evidence="2 3" key="1">
    <citation type="submission" date="2019-08" db="EMBL/GenBank/DDBJ databases">
        <title>Genome sequencing of Paenibacillus faecis DSM 23593(T).</title>
        <authorList>
            <person name="Kook J.-K."/>
            <person name="Park S.-N."/>
            <person name="Lim Y.K."/>
        </authorList>
    </citation>
    <scope>NUCLEOTIDE SEQUENCE [LARGE SCALE GENOMIC DNA]</scope>
    <source>
        <strain evidence="2 3">DSM 23593</strain>
    </source>
</reference>
<protein>
    <submittedName>
        <fullName evidence="2">Phosphotransferase</fullName>
    </submittedName>
</protein>
<dbReference type="InterPro" id="IPR002575">
    <property type="entry name" value="Aminoglycoside_PTrfase"/>
</dbReference>
<keyword evidence="3" id="KW-1185">Reference proteome</keyword>
<name>A0A5D0CPD7_9BACL</name>
<dbReference type="RefSeq" id="WP_148455255.1">
    <property type="nucleotide sequence ID" value="NZ_VSDO01000004.1"/>
</dbReference>
<dbReference type="OrthoDB" id="2373207at2"/>
<accession>A0A5D0CPD7</accession>
<evidence type="ECO:0000259" key="1">
    <source>
        <dbReference type="Pfam" id="PF01636"/>
    </source>
</evidence>
<proteinExistence type="predicted"/>
<dbReference type="Pfam" id="PF01636">
    <property type="entry name" value="APH"/>
    <property type="match status" value="1"/>
</dbReference>
<evidence type="ECO:0000313" key="2">
    <source>
        <dbReference type="EMBL" id="TYA11430.1"/>
    </source>
</evidence>
<evidence type="ECO:0000313" key="3">
    <source>
        <dbReference type="Proteomes" id="UP000325218"/>
    </source>
</evidence>
<dbReference type="InterPro" id="IPR011009">
    <property type="entry name" value="Kinase-like_dom_sf"/>
</dbReference>
<dbReference type="Gene3D" id="3.90.1200.10">
    <property type="match status" value="1"/>
</dbReference>
<dbReference type="EMBL" id="VSDO01000004">
    <property type="protein sequence ID" value="TYA11430.1"/>
    <property type="molecule type" value="Genomic_DNA"/>
</dbReference>
<comment type="caution">
    <text evidence="2">The sequence shown here is derived from an EMBL/GenBank/DDBJ whole genome shotgun (WGS) entry which is preliminary data.</text>
</comment>
<dbReference type="AlphaFoldDB" id="A0A5D0CPD7"/>